<dbReference type="Proteomes" id="UP000565078">
    <property type="component" value="Unassembled WGS sequence"/>
</dbReference>
<dbReference type="Gene3D" id="1.10.490.110">
    <property type="entry name" value="Uncharacterized conserved protein DUF2267"/>
    <property type="match status" value="1"/>
</dbReference>
<sequence length="167" mass="18464">MTGTGLRYFDKSIQKAHEWINDACREIGTDDREKAYMALKATLIELRDCLSVEEAAQLAAQLPMVLRGAYYENWKPAATPIKVRDREEFIAKVYAHLANDTSFDPEKVVEGIFRVLEQRVSEGEIGDVKAILPKQLKELWPAASTHGIRGRGKGSGNGKSATEAGAT</sequence>
<name>A0A7J4IXQ2_9ARCH</name>
<dbReference type="Pfam" id="PF10025">
    <property type="entry name" value="DUF2267"/>
    <property type="match status" value="1"/>
</dbReference>
<feature type="region of interest" description="Disordered" evidence="1">
    <location>
        <begin position="143"/>
        <end position="167"/>
    </location>
</feature>
<evidence type="ECO:0000256" key="1">
    <source>
        <dbReference type="SAM" id="MobiDB-lite"/>
    </source>
</evidence>
<proteinExistence type="predicted"/>
<organism evidence="2 3">
    <name type="scientific">Candidatus Iainarchaeum sp</name>
    <dbReference type="NCBI Taxonomy" id="3101447"/>
    <lineage>
        <taxon>Archaea</taxon>
        <taxon>Candidatus Iainarchaeota</taxon>
        <taxon>Candidatus Iainarchaeia</taxon>
        <taxon>Candidatus Iainarchaeales</taxon>
        <taxon>Candidatus Iainarchaeaceae</taxon>
        <taxon>Candidatus Iainarchaeum</taxon>
    </lineage>
</organism>
<protein>
    <submittedName>
        <fullName evidence="2">DUF2267 domain-containing protein</fullName>
    </submittedName>
</protein>
<evidence type="ECO:0000313" key="3">
    <source>
        <dbReference type="Proteomes" id="UP000565078"/>
    </source>
</evidence>
<dbReference type="EMBL" id="DUGC01000051">
    <property type="protein sequence ID" value="HIH09630.1"/>
    <property type="molecule type" value="Genomic_DNA"/>
</dbReference>
<comment type="caution">
    <text evidence="2">The sequence shown here is derived from an EMBL/GenBank/DDBJ whole genome shotgun (WGS) entry which is preliminary data.</text>
</comment>
<dbReference type="InterPro" id="IPR018727">
    <property type="entry name" value="DUF2267"/>
</dbReference>
<gene>
    <name evidence="2" type="ORF">HA254_03075</name>
</gene>
<reference evidence="3" key="1">
    <citation type="journal article" date="2020" name="bioRxiv">
        <title>A rank-normalized archaeal taxonomy based on genome phylogeny resolves widespread incomplete and uneven classifications.</title>
        <authorList>
            <person name="Rinke C."/>
            <person name="Chuvochina M."/>
            <person name="Mussig A.J."/>
            <person name="Chaumeil P.-A."/>
            <person name="Waite D.W."/>
            <person name="Whitman W.B."/>
            <person name="Parks D.H."/>
            <person name="Hugenholtz P."/>
        </authorList>
    </citation>
    <scope>NUCLEOTIDE SEQUENCE [LARGE SCALE GENOMIC DNA]</scope>
</reference>
<dbReference type="InterPro" id="IPR038282">
    <property type="entry name" value="DUF2267_sf"/>
</dbReference>
<accession>A0A7J4IXQ2</accession>
<evidence type="ECO:0000313" key="2">
    <source>
        <dbReference type="EMBL" id="HIH09630.1"/>
    </source>
</evidence>
<dbReference type="AlphaFoldDB" id="A0A7J4IXQ2"/>